<name>D7EKY7_TRICA</name>
<dbReference type="AlphaFoldDB" id="D7EKY7"/>
<evidence type="ECO:0000259" key="1">
    <source>
        <dbReference type="SMART" id="SM01126"/>
    </source>
</evidence>
<dbReference type="InterPro" id="IPR024445">
    <property type="entry name" value="Tnp_ISXO2-like"/>
</dbReference>
<feature type="domain" description="ISXO2-like transposase" evidence="1">
    <location>
        <begin position="1"/>
        <end position="111"/>
    </location>
</feature>
<dbReference type="Pfam" id="PF12762">
    <property type="entry name" value="DDE_Tnp_IS1595"/>
    <property type="match status" value="1"/>
</dbReference>
<gene>
    <name evidence="2" type="primary">GLEAN_02378</name>
    <name evidence="2" type="ORF">TcasGA2_TC002378</name>
</gene>
<evidence type="ECO:0000313" key="3">
    <source>
        <dbReference type="Proteomes" id="UP000007266"/>
    </source>
</evidence>
<dbReference type="PANTHER" id="PTHR47163">
    <property type="entry name" value="DDE_TNP_IS1595 DOMAIN-CONTAINING PROTEIN"/>
    <property type="match status" value="1"/>
</dbReference>
<proteinExistence type="predicted"/>
<reference evidence="2 3" key="2">
    <citation type="journal article" date="2010" name="Nucleic Acids Res.">
        <title>BeetleBase in 2010: revisions to provide comprehensive genomic information for Tribolium castaneum.</title>
        <authorList>
            <person name="Kim H.S."/>
            <person name="Murphy T."/>
            <person name="Xia J."/>
            <person name="Caragea D."/>
            <person name="Park Y."/>
            <person name="Beeman R.W."/>
            <person name="Lorenzen M.D."/>
            <person name="Butcher S."/>
            <person name="Manak J.R."/>
            <person name="Brown S.J."/>
        </authorList>
    </citation>
    <scope>NUCLEOTIDE SEQUENCE [LARGE SCALE GENOMIC DNA]</scope>
    <source>
        <strain evidence="2 3">Georgia GA2</strain>
    </source>
</reference>
<protein>
    <submittedName>
        <fullName evidence="2">Putative transposase-like protein</fullName>
    </submittedName>
</protein>
<keyword evidence="3" id="KW-1185">Reference proteome</keyword>
<dbReference type="OMA" id="QNIERYW"/>
<dbReference type="EMBL" id="KQ971615">
    <property type="protein sequence ID" value="EFA11730.1"/>
    <property type="molecule type" value="Genomic_DNA"/>
</dbReference>
<dbReference type="eggNOG" id="ENOG502S2X3">
    <property type="taxonomic scope" value="Eukaryota"/>
</dbReference>
<sequence>MFGGIERETKRYFFVAIPDRTSETLLSIIKERILPGTTIMSDYWRAYDCLSQEHYHHLTVNHSLNFIDPDTGAHTQNIERYWVEVRRTMPRAGRSKDHYEGNLAEALFLWTYSDHRERLHHFWTFPSPMKTLPPLRGLTRHTFHGVVEKFILHM</sequence>
<dbReference type="STRING" id="7070.D7EKY7"/>
<organism evidence="2 3">
    <name type="scientific">Tribolium castaneum</name>
    <name type="common">Red flour beetle</name>
    <dbReference type="NCBI Taxonomy" id="7070"/>
    <lineage>
        <taxon>Eukaryota</taxon>
        <taxon>Metazoa</taxon>
        <taxon>Ecdysozoa</taxon>
        <taxon>Arthropoda</taxon>
        <taxon>Hexapoda</taxon>
        <taxon>Insecta</taxon>
        <taxon>Pterygota</taxon>
        <taxon>Neoptera</taxon>
        <taxon>Endopterygota</taxon>
        <taxon>Coleoptera</taxon>
        <taxon>Polyphaga</taxon>
        <taxon>Cucujiformia</taxon>
        <taxon>Tenebrionidae</taxon>
        <taxon>Tenebrionidae incertae sedis</taxon>
        <taxon>Tribolium</taxon>
    </lineage>
</organism>
<dbReference type="HOGENOM" id="CLU_044348_6_0_1"/>
<dbReference type="Proteomes" id="UP000007266">
    <property type="component" value="Unassembled WGS sequence"/>
</dbReference>
<dbReference type="PhylomeDB" id="D7EKY7"/>
<accession>D7EKY7</accession>
<dbReference type="PANTHER" id="PTHR47163:SF2">
    <property type="entry name" value="SI:DKEY-17M8.2"/>
    <property type="match status" value="1"/>
</dbReference>
<dbReference type="InParanoid" id="D7EKY7"/>
<dbReference type="InterPro" id="IPR053164">
    <property type="entry name" value="IS1016-like_transposase"/>
</dbReference>
<dbReference type="SMART" id="SM01126">
    <property type="entry name" value="DDE_Tnp_IS1595"/>
    <property type="match status" value="1"/>
</dbReference>
<evidence type="ECO:0000313" key="2">
    <source>
        <dbReference type="EMBL" id="EFA11730.1"/>
    </source>
</evidence>
<reference evidence="2 3" key="1">
    <citation type="journal article" date="2008" name="Nature">
        <title>The genome of the model beetle and pest Tribolium castaneum.</title>
        <authorList>
            <consortium name="Tribolium Genome Sequencing Consortium"/>
            <person name="Richards S."/>
            <person name="Gibbs R.A."/>
            <person name="Weinstock G.M."/>
            <person name="Brown S.J."/>
            <person name="Denell R."/>
            <person name="Beeman R.W."/>
            <person name="Gibbs R."/>
            <person name="Beeman R.W."/>
            <person name="Brown S.J."/>
            <person name="Bucher G."/>
            <person name="Friedrich M."/>
            <person name="Grimmelikhuijzen C.J."/>
            <person name="Klingler M."/>
            <person name="Lorenzen M."/>
            <person name="Richards S."/>
            <person name="Roth S."/>
            <person name="Schroder R."/>
            <person name="Tautz D."/>
            <person name="Zdobnov E.M."/>
            <person name="Muzny D."/>
            <person name="Gibbs R.A."/>
            <person name="Weinstock G.M."/>
            <person name="Attaway T."/>
            <person name="Bell S."/>
            <person name="Buhay C.J."/>
            <person name="Chandrabose M.N."/>
            <person name="Chavez D."/>
            <person name="Clerk-Blankenburg K.P."/>
            <person name="Cree A."/>
            <person name="Dao M."/>
            <person name="Davis C."/>
            <person name="Chacko J."/>
            <person name="Dinh H."/>
            <person name="Dugan-Rocha S."/>
            <person name="Fowler G."/>
            <person name="Garner T.T."/>
            <person name="Garnes J."/>
            <person name="Gnirke A."/>
            <person name="Hawes A."/>
            <person name="Hernandez J."/>
            <person name="Hines S."/>
            <person name="Holder M."/>
            <person name="Hume J."/>
            <person name="Jhangiani S.N."/>
            <person name="Joshi V."/>
            <person name="Khan Z.M."/>
            <person name="Jackson L."/>
            <person name="Kovar C."/>
            <person name="Kowis A."/>
            <person name="Lee S."/>
            <person name="Lewis L.R."/>
            <person name="Margolis J."/>
            <person name="Morgan M."/>
            <person name="Nazareth L.V."/>
            <person name="Nguyen N."/>
            <person name="Okwuonu G."/>
            <person name="Parker D."/>
            <person name="Richards S."/>
            <person name="Ruiz S.J."/>
            <person name="Santibanez J."/>
            <person name="Savard J."/>
            <person name="Scherer S.E."/>
            <person name="Schneider B."/>
            <person name="Sodergren E."/>
            <person name="Tautz D."/>
            <person name="Vattahil S."/>
            <person name="Villasana D."/>
            <person name="White C.S."/>
            <person name="Wright R."/>
            <person name="Park Y."/>
            <person name="Beeman R.W."/>
            <person name="Lord J."/>
            <person name="Oppert B."/>
            <person name="Lorenzen M."/>
            <person name="Brown S."/>
            <person name="Wang L."/>
            <person name="Savard J."/>
            <person name="Tautz D."/>
            <person name="Richards S."/>
            <person name="Weinstock G."/>
            <person name="Gibbs R.A."/>
            <person name="Liu Y."/>
            <person name="Worley K."/>
            <person name="Weinstock G."/>
            <person name="Elsik C.G."/>
            <person name="Reese J.T."/>
            <person name="Elhaik E."/>
            <person name="Landan G."/>
            <person name="Graur D."/>
            <person name="Arensburger P."/>
            <person name="Atkinson P."/>
            <person name="Beeman R.W."/>
            <person name="Beidler J."/>
            <person name="Brown S.J."/>
            <person name="Demuth J.P."/>
            <person name="Drury D.W."/>
            <person name="Du Y.Z."/>
            <person name="Fujiwara H."/>
            <person name="Lorenzen M."/>
            <person name="Maselli V."/>
            <person name="Osanai M."/>
            <person name="Park Y."/>
            <person name="Robertson H.M."/>
            <person name="Tu Z."/>
            <person name="Wang J.J."/>
            <person name="Wang S."/>
            <person name="Richards S."/>
            <person name="Song H."/>
            <person name="Zhang L."/>
            <person name="Sodergren E."/>
            <person name="Werner D."/>
            <person name="Stanke M."/>
            <person name="Morgenstern B."/>
            <person name="Solovyev V."/>
            <person name="Kosarev P."/>
            <person name="Brown G."/>
            <person name="Chen H.C."/>
            <person name="Ermolaeva O."/>
            <person name="Hlavina W."/>
            <person name="Kapustin Y."/>
            <person name="Kiryutin B."/>
            <person name="Kitts P."/>
            <person name="Maglott D."/>
            <person name="Pruitt K."/>
            <person name="Sapojnikov V."/>
            <person name="Souvorov A."/>
            <person name="Mackey A.J."/>
            <person name="Waterhouse R.M."/>
            <person name="Wyder S."/>
            <person name="Zdobnov E.M."/>
            <person name="Zdobnov E.M."/>
            <person name="Wyder S."/>
            <person name="Kriventseva E.V."/>
            <person name="Kadowaki T."/>
            <person name="Bork P."/>
            <person name="Aranda M."/>
            <person name="Bao R."/>
            <person name="Beermann A."/>
            <person name="Berns N."/>
            <person name="Bolognesi R."/>
            <person name="Bonneton F."/>
            <person name="Bopp D."/>
            <person name="Brown S.J."/>
            <person name="Bucher G."/>
            <person name="Butts T."/>
            <person name="Chaumot A."/>
            <person name="Denell R.E."/>
            <person name="Ferrier D.E."/>
            <person name="Friedrich M."/>
            <person name="Gordon C.M."/>
            <person name="Jindra M."/>
            <person name="Klingler M."/>
            <person name="Lan Q."/>
            <person name="Lattorff H.M."/>
            <person name="Laudet V."/>
            <person name="von Levetsow C."/>
            <person name="Liu Z."/>
            <person name="Lutz R."/>
            <person name="Lynch J.A."/>
            <person name="da Fonseca R.N."/>
            <person name="Posnien N."/>
            <person name="Reuter R."/>
            <person name="Roth S."/>
            <person name="Savard J."/>
            <person name="Schinko J.B."/>
            <person name="Schmitt C."/>
            <person name="Schoppmeier M."/>
            <person name="Schroder R."/>
            <person name="Shippy T.D."/>
            <person name="Simonnet F."/>
            <person name="Marques-Souza H."/>
            <person name="Tautz D."/>
            <person name="Tomoyasu Y."/>
            <person name="Trauner J."/>
            <person name="Van der Zee M."/>
            <person name="Vervoort M."/>
            <person name="Wittkopp N."/>
            <person name="Wimmer E.A."/>
            <person name="Yang X."/>
            <person name="Jones A.K."/>
            <person name="Sattelle D.B."/>
            <person name="Ebert P.R."/>
            <person name="Nelson D."/>
            <person name="Scott J.G."/>
            <person name="Beeman R.W."/>
            <person name="Muthukrishnan S."/>
            <person name="Kramer K.J."/>
            <person name="Arakane Y."/>
            <person name="Beeman R.W."/>
            <person name="Zhu Q."/>
            <person name="Hogenkamp D."/>
            <person name="Dixit R."/>
            <person name="Oppert B."/>
            <person name="Jiang H."/>
            <person name="Zou Z."/>
            <person name="Marshall J."/>
            <person name="Elpidina E."/>
            <person name="Vinokurov K."/>
            <person name="Oppert C."/>
            <person name="Zou Z."/>
            <person name="Evans J."/>
            <person name="Lu Z."/>
            <person name="Zhao P."/>
            <person name="Sumathipala N."/>
            <person name="Altincicek B."/>
            <person name="Vilcinskas A."/>
            <person name="Williams M."/>
            <person name="Hultmark D."/>
            <person name="Hetru C."/>
            <person name="Jiang H."/>
            <person name="Grimmelikhuijzen C.J."/>
            <person name="Hauser F."/>
            <person name="Cazzamali G."/>
            <person name="Williamson M."/>
            <person name="Park Y."/>
            <person name="Li B."/>
            <person name="Tanaka Y."/>
            <person name="Predel R."/>
            <person name="Neupert S."/>
            <person name="Schachtner J."/>
            <person name="Verleyen P."/>
            <person name="Raible F."/>
            <person name="Bork P."/>
            <person name="Friedrich M."/>
            <person name="Walden K.K."/>
            <person name="Robertson H.M."/>
            <person name="Angeli S."/>
            <person name="Foret S."/>
            <person name="Bucher G."/>
            <person name="Schuetz S."/>
            <person name="Maleszka R."/>
            <person name="Wimmer E.A."/>
            <person name="Beeman R.W."/>
            <person name="Lorenzen M."/>
            <person name="Tomoyasu Y."/>
            <person name="Miller S.C."/>
            <person name="Grossmann D."/>
            <person name="Bucher G."/>
        </authorList>
    </citation>
    <scope>NUCLEOTIDE SEQUENCE [LARGE SCALE GENOMIC DNA]</scope>
    <source>
        <strain evidence="2 3">Georgia GA2</strain>
    </source>
</reference>